<protein>
    <submittedName>
        <fullName evidence="1">Uncharacterized protein</fullName>
    </submittedName>
</protein>
<comment type="caution">
    <text evidence="1">The sequence shown here is derived from an EMBL/GenBank/DDBJ whole genome shotgun (WGS) entry which is preliminary data.</text>
</comment>
<proteinExistence type="predicted"/>
<evidence type="ECO:0000313" key="1">
    <source>
        <dbReference type="EMBL" id="CAK7923777.1"/>
    </source>
</evidence>
<evidence type="ECO:0000313" key="2">
    <source>
        <dbReference type="Proteomes" id="UP001162060"/>
    </source>
</evidence>
<reference evidence="1" key="1">
    <citation type="submission" date="2024-01" db="EMBL/GenBank/DDBJ databases">
        <authorList>
            <person name="Webb A."/>
        </authorList>
    </citation>
    <scope>NUCLEOTIDE SEQUENCE</scope>
    <source>
        <strain evidence="1">Pm1</strain>
    </source>
</reference>
<dbReference type="Proteomes" id="UP001162060">
    <property type="component" value="Unassembled WGS sequence"/>
</dbReference>
<dbReference type="EMBL" id="CAKLBY020000070">
    <property type="protein sequence ID" value="CAK7923777.1"/>
    <property type="molecule type" value="Genomic_DNA"/>
</dbReference>
<gene>
    <name evidence="1" type="ORF">PM001_LOCUS8927</name>
</gene>
<organism evidence="1 2">
    <name type="scientific">Peronospora matthiolae</name>
    <dbReference type="NCBI Taxonomy" id="2874970"/>
    <lineage>
        <taxon>Eukaryota</taxon>
        <taxon>Sar</taxon>
        <taxon>Stramenopiles</taxon>
        <taxon>Oomycota</taxon>
        <taxon>Peronosporomycetes</taxon>
        <taxon>Peronosporales</taxon>
        <taxon>Peronosporaceae</taxon>
        <taxon>Peronospora</taxon>
    </lineage>
</organism>
<name>A0AAV1TQ95_9STRA</name>
<accession>A0AAV1TQ95</accession>
<dbReference type="AlphaFoldDB" id="A0AAV1TQ95"/>
<sequence>MDEDKTMQRESKLVLVSMGEKYPAPRPRKQGEVMMVGYPAARGALTLP</sequence>